<name>A0A4D9DIU0_9SAUR</name>
<dbReference type="AlphaFoldDB" id="A0A4D9DIU0"/>
<evidence type="ECO:0000313" key="2">
    <source>
        <dbReference type="Proteomes" id="UP000297703"/>
    </source>
</evidence>
<dbReference type="EMBL" id="QXTE01000521">
    <property type="protein sequence ID" value="TFJ97200.1"/>
    <property type="molecule type" value="Genomic_DNA"/>
</dbReference>
<comment type="caution">
    <text evidence="1">The sequence shown here is derived from an EMBL/GenBank/DDBJ whole genome shotgun (WGS) entry which is preliminary data.</text>
</comment>
<protein>
    <submittedName>
        <fullName evidence="1">Ras-related protein Rab-7b</fullName>
    </submittedName>
</protein>
<dbReference type="Proteomes" id="UP000297703">
    <property type="component" value="Unassembled WGS sequence"/>
</dbReference>
<organism evidence="1 2">
    <name type="scientific">Platysternon megacephalum</name>
    <name type="common">big-headed turtle</name>
    <dbReference type="NCBI Taxonomy" id="55544"/>
    <lineage>
        <taxon>Eukaryota</taxon>
        <taxon>Metazoa</taxon>
        <taxon>Chordata</taxon>
        <taxon>Craniata</taxon>
        <taxon>Vertebrata</taxon>
        <taxon>Euteleostomi</taxon>
        <taxon>Archelosauria</taxon>
        <taxon>Testudinata</taxon>
        <taxon>Testudines</taxon>
        <taxon>Cryptodira</taxon>
        <taxon>Durocryptodira</taxon>
        <taxon>Testudinoidea</taxon>
        <taxon>Platysternidae</taxon>
        <taxon>Platysternon</taxon>
    </lineage>
</organism>
<keyword evidence="2" id="KW-1185">Reference proteome</keyword>
<evidence type="ECO:0000313" key="1">
    <source>
        <dbReference type="EMBL" id="TFJ97200.1"/>
    </source>
</evidence>
<proteinExistence type="predicted"/>
<gene>
    <name evidence="1" type="ORF">DR999_PMT20985</name>
</gene>
<reference evidence="1 2" key="2">
    <citation type="submission" date="2019-04" db="EMBL/GenBank/DDBJ databases">
        <title>The genome sequence of big-headed turtle.</title>
        <authorList>
            <person name="Gong S."/>
        </authorList>
    </citation>
    <scope>NUCLEOTIDE SEQUENCE [LARGE SCALE GENOMIC DNA]</scope>
    <source>
        <strain evidence="1">DO16091913</strain>
        <tissue evidence="1">Muscle</tissue>
    </source>
</reference>
<sequence length="110" mass="11600">MSSLCKQGVNVVQSRCKRGVPNALTLCKAGVIRVCGLGKQMETWCKPRVTTVQNTAREGETAHVASLLVCTLGARAKRWLAPDLVSPRAREVAGLVKGGVADGGERALEG</sequence>
<reference evidence="1 2" key="1">
    <citation type="submission" date="2019-04" db="EMBL/GenBank/DDBJ databases">
        <title>Draft genome of the big-headed turtle Platysternon megacephalum.</title>
        <authorList>
            <person name="Gong S."/>
        </authorList>
    </citation>
    <scope>NUCLEOTIDE SEQUENCE [LARGE SCALE GENOMIC DNA]</scope>
    <source>
        <strain evidence="1">DO16091913</strain>
        <tissue evidence="1">Muscle</tissue>
    </source>
</reference>
<accession>A0A4D9DIU0</accession>